<dbReference type="PROSITE" id="PS50093">
    <property type="entry name" value="PKD"/>
    <property type="match status" value="6"/>
</dbReference>
<dbReference type="Pfam" id="PF18911">
    <property type="entry name" value="PKD_4"/>
    <property type="match status" value="5"/>
</dbReference>
<accession>A0A9D7SDX4</accession>
<organism evidence="3 4">
    <name type="scientific">Candidatus Defluviibacterium haderslevense</name>
    <dbReference type="NCBI Taxonomy" id="2981993"/>
    <lineage>
        <taxon>Bacteria</taxon>
        <taxon>Pseudomonadati</taxon>
        <taxon>Bacteroidota</taxon>
        <taxon>Saprospiria</taxon>
        <taxon>Saprospirales</taxon>
        <taxon>Saprospiraceae</taxon>
        <taxon>Candidatus Defluviibacterium</taxon>
    </lineage>
</organism>
<sequence length="1070" mass="117152">MKFKFFLSFTLLFSTMVIAQQFKANTVENQLVKPVLNTVFSNYELVSLDVNSIQNALTSRSVHQNLDLQLGSKHLNLDLFEYDLLKSNYFLQLGTDQGVVKIPKDGRIKTYRITTNASQGHMGSLTISDQFFYGFIEDNGVKYFFEPAYGFVQNAPKDLLVVYKESDVLVNAAVKCGYDELKDNSHIADDALGNENRSHCIAFDVALANDFTVFQVRGNGTDAWCTGVLANVQTNYDNEFTHSIELNVSTIFVATSTGSDPWNGINNINAHLDTHVSWANGGGYGGAPYGLATAWTRKYTSGAVGLAWVGTVCGNLRYNVCSDFGTGGGNLRNLQAHEMGHNFNYGHDASGSPYIMAPSVNGSNQWSAPSITAISNFANSRGCASGCSTGGAAPVANFKANSTVICVPTNNKVQFTDLSSGGPTSWAWTFPGGTPSSSNQQNPLITYNTRGVYDVTLRVTNSFGSDVITFNQYIDVEIKAVSAFDYFVIDRDMTTTNNSMYGDTYLWKFGDGTTSTEFEPQHTYANDGIYNVDLEVTNRCGTVKKTIKVTVVTQNEANFSADVVRGCASLKVKYKNLSSTNSNTFIWEFPGGTPSTSTLKDPPVIIYPRKGVFDVKLTAKNARFTSVKVENGYITVDTIPVASFTHAPPVGTLIDFTNTSVDATSYSWDFGDSKSSTESNPSHSYAGPGEYTVILKAVNSCGTTSDTQKVEIAKALGSNFKVPKTLGCAPFTVQFENTSTNATSYEWTFPGGNPSTSTLLNPTVVYNTPGKFDVTLVAINGSDKESTTKTQFITVESLPIPSFTSNIVKTEVFFTNTSQFGNSYLWDFGDNTTSTEISPSHVYTVEGEFNVSLKITNSCGTQELLKQVVVYLIPKVDFSVNSFKVCAGDYVQFNDHSSKDVNDWLWQIEGGEPATSTIQYPRVLYKKSGIYTVKLTVKNSNGSSFIIKQNYITVVSPVLCPDRPNKKKKIISDPGFGLNDPAGIKNQVDQMEIFPNPNFGIFEIQMVDPIVGNTDLVVTDLIGNELFHEKTNGKYLDSKQLDLSNLPQGTYFLRVNSETNQLIKKFTITK</sequence>
<evidence type="ECO:0000259" key="2">
    <source>
        <dbReference type="PROSITE" id="PS50093"/>
    </source>
</evidence>
<dbReference type="CDD" id="cd00146">
    <property type="entry name" value="PKD"/>
    <property type="match status" value="6"/>
</dbReference>
<keyword evidence="1" id="KW-0732">Signal</keyword>
<dbReference type="GO" id="GO:0008237">
    <property type="term" value="F:metallopeptidase activity"/>
    <property type="evidence" value="ECO:0007669"/>
    <property type="project" value="InterPro"/>
</dbReference>
<evidence type="ECO:0000313" key="4">
    <source>
        <dbReference type="Proteomes" id="UP000808349"/>
    </source>
</evidence>
<name>A0A9D7SDX4_9BACT</name>
<dbReference type="NCBIfam" id="TIGR04183">
    <property type="entry name" value="Por_Secre_tail"/>
    <property type="match status" value="1"/>
</dbReference>
<feature type="signal peptide" evidence="1">
    <location>
        <begin position="1"/>
        <end position="19"/>
    </location>
</feature>
<dbReference type="PANTHER" id="PTHR36842">
    <property type="entry name" value="PROTEIN TOLB HOMOLOG"/>
    <property type="match status" value="1"/>
</dbReference>
<dbReference type="Gene3D" id="3.40.390.10">
    <property type="entry name" value="Collagenase (Catalytic Domain)"/>
    <property type="match status" value="1"/>
</dbReference>
<feature type="domain" description="PKD" evidence="2">
    <location>
        <begin position="412"/>
        <end position="481"/>
    </location>
</feature>
<dbReference type="Pfam" id="PF13688">
    <property type="entry name" value="Reprolysin_5"/>
    <property type="match status" value="1"/>
</dbReference>
<dbReference type="Proteomes" id="UP000808349">
    <property type="component" value="Unassembled WGS sequence"/>
</dbReference>
<dbReference type="SUPFAM" id="SSF55486">
    <property type="entry name" value="Metalloproteases ('zincins'), catalytic domain"/>
    <property type="match status" value="1"/>
</dbReference>
<dbReference type="SUPFAM" id="SSF49299">
    <property type="entry name" value="PKD domain"/>
    <property type="match status" value="7"/>
</dbReference>
<dbReference type="InterPro" id="IPR035986">
    <property type="entry name" value="PKD_dom_sf"/>
</dbReference>
<feature type="chain" id="PRO_5039271045" evidence="1">
    <location>
        <begin position="20"/>
        <end position="1070"/>
    </location>
</feature>
<comment type="caution">
    <text evidence="3">The sequence shown here is derived from an EMBL/GenBank/DDBJ whole genome shotgun (WGS) entry which is preliminary data.</text>
</comment>
<dbReference type="InterPro" id="IPR013783">
    <property type="entry name" value="Ig-like_fold"/>
</dbReference>
<evidence type="ECO:0000256" key="1">
    <source>
        <dbReference type="SAM" id="SignalP"/>
    </source>
</evidence>
<dbReference type="Pfam" id="PF18962">
    <property type="entry name" value="Por_Secre_tail"/>
    <property type="match status" value="1"/>
</dbReference>
<reference evidence="3 4" key="1">
    <citation type="submission" date="2020-10" db="EMBL/GenBank/DDBJ databases">
        <title>Connecting structure to function with the recovery of over 1000 high-quality activated sludge metagenome-assembled genomes encoding full-length rRNA genes using long-read sequencing.</title>
        <authorList>
            <person name="Singleton C.M."/>
            <person name="Petriglieri F."/>
            <person name="Kristensen J.M."/>
            <person name="Kirkegaard R.H."/>
            <person name="Michaelsen T.Y."/>
            <person name="Andersen M.H."/>
            <person name="Karst S.M."/>
            <person name="Dueholm M.S."/>
            <person name="Nielsen P.H."/>
            <person name="Albertsen M."/>
        </authorList>
    </citation>
    <scope>NUCLEOTIDE SEQUENCE [LARGE SCALE GENOMIC DNA]</scope>
    <source>
        <strain evidence="3">Ribe_18-Q3-R11-54_BAT3C.373</strain>
    </source>
</reference>
<evidence type="ECO:0000313" key="3">
    <source>
        <dbReference type="EMBL" id="MBK9719601.1"/>
    </source>
</evidence>
<protein>
    <submittedName>
        <fullName evidence="3">PKD domain-containing protein</fullName>
    </submittedName>
</protein>
<dbReference type="EMBL" id="JADKFW010000021">
    <property type="protein sequence ID" value="MBK9719601.1"/>
    <property type="molecule type" value="Genomic_DNA"/>
</dbReference>
<gene>
    <name evidence="3" type="ORF">IPO85_19205</name>
</gene>
<dbReference type="InterPro" id="IPR026444">
    <property type="entry name" value="Secre_tail"/>
</dbReference>
<feature type="domain" description="PKD" evidence="2">
    <location>
        <begin position="823"/>
        <end position="870"/>
    </location>
</feature>
<dbReference type="InterPro" id="IPR022409">
    <property type="entry name" value="PKD/Chitinase_dom"/>
</dbReference>
<dbReference type="Pfam" id="PF00801">
    <property type="entry name" value="PKD"/>
    <property type="match status" value="1"/>
</dbReference>
<dbReference type="InterPro" id="IPR024079">
    <property type="entry name" value="MetalloPept_cat_dom_sf"/>
</dbReference>
<dbReference type="Gene3D" id="2.60.40.10">
    <property type="entry name" value="Immunoglobulins"/>
    <property type="match status" value="7"/>
</dbReference>
<feature type="domain" description="PKD" evidence="2">
    <location>
        <begin position="874"/>
        <end position="944"/>
    </location>
</feature>
<dbReference type="PANTHER" id="PTHR36842:SF1">
    <property type="entry name" value="PROTEIN TOLB"/>
    <property type="match status" value="1"/>
</dbReference>
<proteinExistence type="predicted"/>
<feature type="domain" description="PKD" evidence="2">
    <location>
        <begin position="504"/>
        <end position="551"/>
    </location>
</feature>
<dbReference type="SMART" id="SM00089">
    <property type="entry name" value="PKD"/>
    <property type="match status" value="7"/>
</dbReference>
<dbReference type="AlphaFoldDB" id="A0A9D7SDX4"/>
<feature type="domain" description="PKD" evidence="2">
    <location>
        <begin position="662"/>
        <end position="719"/>
    </location>
</feature>
<feature type="domain" description="PKD" evidence="2">
    <location>
        <begin position="736"/>
        <end position="800"/>
    </location>
</feature>
<dbReference type="InterPro" id="IPR000601">
    <property type="entry name" value="PKD_dom"/>
</dbReference>